<protein>
    <submittedName>
        <fullName evidence="1">Uncharacterized protein</fullName>
    </submittedName>
</protein>
<dbReference type="AlphaFoldDB" id="A0A069QFV2"/>
<gene>
    <name evidence="1" type="ORF">HMPREF1991_02162</name>
</gene>
<dbReference type="EMBL" id="JNGW01000095">
    <property type="protein sequence ID" value="KDR51748.1"/>
    <property type="molecule type" value="Genomic_DNA"/>
</dbReference>
<keyword evidence="2" id="KW-1185">Reference proteome</keyword>
<dbReference type="Proteomes" id="UP000027442">
    <property type="component" value="Unassembled WGS sequence"/>
</dbReference>
<dbReference type="HOGENOM" id="CLU_3083202_0_0_10"/>
<evidence type="ECO:0000313" key="1">
    <source>
        <dbReference type="EMBL" id="KDR51748.1"/>
    </source>
</evidence>
<sequence length="52" mass="6071">MQWWGADLYQYYINHTYSITKIDLITGLLKLSAAQNCAKAPKTQRKTTQKHE</sequence>
<reference evidence="1 2" key="1">
    <citation type="submission" date="2013-08" db="EMBL/GenBank/DDBJ databases">
        <authorList>
            <person name="Weinstock G."/>
            <person name="Sodergren E."/>
            <person name="Wylie T."/>
            <person name="Fulton L."/>
            <person name="Fulton R."/>
            <person name="Fronick C."/>
            <person name="O'Laughlin M."/>
            <person name="Godfrey J."/>
            <person name="Miner T."/>
            <person name="Herter B."/>
            <person name="Appelbaum E."/>
            <person name="Cordes M."/>
            <person name="Lek S."/>
            <person name="Wollam A."/>
            <person name="Pepin K.H."/>
            <person name="Palsikar V.B."/>
            <person name="Mitreva M."/>
            <person name="Wilson R.K."/>
        </authorList>
    </citation>
    <scope>NUCLEOTIDE SEQUENCE [LARGE SCALE GENOMIC DNA]</scope>
    <source>
        <strain evidence="1 2">ATCC 15930</strain>
    </source>
</reference>
<name>A0A069QFV2_HOYLO</name>
<dbReference type="PATRIC" id="fig|1122985.7.peg.2241"/>
<organism evidence="1 2">
    <name type="scientific">Hoylesella loescheii DSM 19665 = JCM 12249 = ATCC 15930</name>
    <dbReference type="NCBI Taxonomy" id="1122985"/>
    <lineage>
        <taxon>Bacteria</taxon>
        <taxon>Pseudomonadati</taxon>
        <taxon>Bacteroidota</taxon>
        <taxon>Bacteroidia</taxon>
        <taxon>Bacteroidales</taxon>
        <taxon>Prevotellaceae</taxon>
        <taxon>Hoylesella</taxon>
    </lineage>
</organism>
<proteinExistence type="predicted"/>
<evidence type="ECO:0000313" key="2">
    <source>
        <dbReference type="Proteomes" id="UP000027442"/>
    </source>
</evidence>
<accession>A0A069QFV2</accession>
<comment type="caution">
    <text evidence="1">The sequence shown here is derived from an EMBL/GenBank/DDBJ whole genome shotgun (WGS) entry which is preliminary data.</text>
</comment>